<dbReference type="SMART" id="SM01119">
    <property type="entry name" value="D-ser_dehydrat"/>
    <property type="match status" value="1"/>
</dbReference>
<comment type="similarity">
    <text evidence="1">Belongs to the DSD1 family.</text>
</comment>
<dbReference type="RefSeq" id="WP_307293476.1">
    <property type="nucleotide sequence ID" value="NZ_JAUSXV010000001.1"/>
</dbReference>
<sequence>MAQRLLLDGLGAERLSARDKGIPERAFGLTVDAFLATTPRLPEFWTPLIALDGAAMRDNIALMADWSAERGLELMPHGKTTMAPALWQRQLDAGCPGITLANMDQVRVARTFGLADIMLANAVIDPRSLRYLSAELADPDLSFVSWADSLETVERMQGALREMGVPRRVDVCVELGAPGGRTGARTVDEAIEISRAISASDVLRLAGVAGYEGSLGHDRSPAALAAVRGYLENQIALHDAISDLYDDEGDVFVTAGGSAYFDLVADVYAPAIARDDRTRFTLRSGAYIVHDDGFYRGISPLDGGRSDEGRLRSAMHGWTRVVSHPEPGLALLDGGKRDLPFDEGLPEPQGVAADLGAPPTALPGATISAMNDQHTFLRSAEVHVGDVVRLGLSHPCTAFDKWHYLPVVASPDDDRVIELVRTFF</sequence>
<dbReference type="EMBL" id="JAUSXV010000001">
    <property type="protein sequence ID" value="MDQ0646474.1"/>
    <property type="molecule type" value="Genomic_DNA"/>
</dbReference>
<proteinExistence type="inferred from homology"/>
<gene>
    <name evidence="4" type="ORF">QFZ53_000670</name>
</gene>
<protein>
    <submittedName>
        <fullName evidence="4">D-serine deaminase-like pyridoxal phosphate-dependent protein</fullName>
    </submittedName>
</protein>
<feature type="domain" description="D-serine dehydratase-like" evidence="3">
    <location>
        <begin position="314"/>
        <end position="409"/>
    </location>
</feature>
<accession>A0AAW8EU86</accession>
<dbReference type="InterPro" id="IPR051466">
    <property type="entry name" value="D-amino_acid_metab_enzyme"/>
</dbReference>
<organism evidence="4 5">
    <name type="scientific">Microbacterium natoriense</name>
    <dbReference type="NCBI Taxonomy" id="284570"/>
    <lineage>
        <taxon>Bacteria</taxon>
        <taxon>Bacillati</taxon>
        <taxon>Actinomycetota</taxon>
        <taxon>Actinomycetes</taxon>
        <taxon>Micrococcales</taxon>
        <taxon>Microbacteriaceae</taxon>
        <taxon>Microbacterium</taxon>
    </lineage>
</organism>
<dbReference type="InterPro" id="IPR026956">
    <property type="entry name" value="D-ser_dehydrat-like_dom"/>
</dbReference>
<dbReference type="PANTHER" id="PTHR28004">
    <property type="entry name" value="ZGC:162816-RELATED"/>
    <property type="match status" value="1"/>
</dbReference>
<evidence type="ECO:0000313" key="5">
    <source>
        <dbReference type="Proteomes" id="UP001244427"/>
    </source>
</evidence>
<keyword evidence="5" id="KW-1185">Reference proteome</keyword>
<dbReference type="InterPro" id="IPR001608">
    <property type="entry name" value="Ala_racemase_N"/>
</dbReference>
<dbReference type="Pfam" id="PF14031">
    <property type="entry name" value="D-ser_dehydrat"/>
    <property type="match status" value="1"/>
</dbReference>
<dbReference type="GO" id="GO:0016829">
    <property type="term" value="F:lyase activity"/>
    <property type="evidence" value="ECO:0007669"/>
    <property type="project" value="UniProtKB-KW"/>
</dbReference>
<evidence type="ECO:0000256" key="1">
    <source>
        <dbReference type="ARBA" id="ARBA00005323"/>
    </source>
</evidence>
<dbReference type="Proteomes" id="UP001244427">
    <property type="component" value="Unassembled WGS sequence"/>
</dbReference>
<dbReference type="InterPro" id="IPR029066">
    <property type="entry name" value="PLP-binding_barrel"/>
</dbReference>
<dbReference type="Pfam" id="PF01168">
    <property type="entry name" value="Ala_racemase_N"/>
    <property type="match status" value="1"/>
</dbReference>
<dbReference type="InterPro" id="IPR042208">
    <property type="entry name" value="D-ser_dehydrat-like_sf"/>
</dbReference>
<evidence type="ECO:0000259" key="3">
    <source>
        <dbReference type="SMART" id="SM01119"/>
    </source>
</evidence>
<name>A0AAW8EU86_9MICO</name>
<dbReference type="Gene3D" id="2.40.37.20">
    <property type="entry name" value="D-serine dehydratase-like domain"/>
    <property type="match status" value="1"/>
</dbReference>
<dbReference type="AlphaFoldDB" id="A0AAW8EU86"/>
<reference evidence="4 5" key="1">
    <citation type="submission" date="2023-07" db="EMBL/GenBank/DDBJ databases">
        <title>Comparative genomics of wheat-associated soil bacteria to identify genetic determinants of phenazine resistance.</title>
        <authorList>
            <person name="Mouncey N."/>
        </authorList>
    </citation>
    <scope>NUCLEOTIDE SEQUENCE [LARGE SCALE GENOMIC DNA]</scope>
    <source>
        <strain evidence="4 5">W4I9-1</strain>
    </source>
</reference>
<comment type="caution">
    <text evidence="4">The sequence shown here is derived from an EMBL/GenBank/DDBJ whole genome shotgun (WGS) entry which is preliminary data.</text>
</comment>
<evidence type="ECO:0000256" key="2">
    <source>
        <dbReference type="ARBA" id="ARBA00023239"/>
    </source>
</evidence>
<evidence type="ECO:0000313" key="4">
    <source>
        <dbReference type="EMBL" id="MDQ0646474.1"/>
    </source>
</evidence>
<dbReference type="PANTHER" id="PTHR28004:SF8">
    <property type="entry name" value="D-SERINE DEAMINASE"/>
    <property type="match status" value="1"/>
</dbReference>
<dbReference type="SUPFAM" id="SSF51419">
    <property type="entry name" value="PLP-binding barrel"/>
    <property type="match status" value="1"/>
</dbReference>
<dbReference type="Gene3D" id="3.20.20.10">
    <property type="entry name" value="Alanine racemase"/>
    <property type="match status" value="1"/>
</dbReference>
<keyword evidence="2" id="KW-0456">Lyase</keyword>